<accession>A0A8I2YUB5</accession>
<dbReference type="EMBL" id="JAGFBS010000009">
    <property type="protein sequence ID" value="KAG6377507.1"/>
    <property type="molecule type" value="Genomic_DNA"/>
</dbReference>
<reference evidence="2" key="1">
    <citation type="submission" date="2021-03" db="EMBL/GenBank/DDBJ databases">
        <title>Evolutionary innovations through gain and loss of genes in the ectomycorrhizal Boletales.</title>
        <authorList>
            <person name="Wu G."/>
            <person name="Miyauchi S."/>
            <person name="Morin E."/>
            <person name="Yang Z.-L."/>
            <person name="Xu J."/>
            <person name="Martin F.M."/>
        </authorList>
    </citation>
    <scope>NUCLEOTIDE SEQUENCE</scope>
    <source>
        <strain evidence="2">BR01</strain>
    </source>
</reference>
<evidence type="ECO:0000313" key="2">
    <source>
        <dbReference type="EMBL" id="KAG6377507.1"/>
    </source>
</evidence>
<evidence type="ECO:0000256" key="1">
    <source>
        <dbReference type="SAM" id="SignalP"/>
    </source>
</evidence>
<dbReference type="Proteomes" id="UP000683000">
    <property type="component" value="Unassembled WGS sequence"/>
</dbReference>
<feature type="signal peptide" evidence="1">
    <location>
        <begin position="1"/>
        <end position="22"/>
    </location>
</feature>
<organism evidence="2 3">
    <name type="scientific">Boletus reticuloceps</name>
    <dbReference type="NCBI Taxonomy" id="495285"/>
    <lineage>
        <taxon>Eukaryota</taxon>
        <taxon>Fungi</taxon>
        <taxon>Dikarya</taxon>
        <taxon>Basidiomycota</taxon>
        <taxon>Agaricomycotina</taxon>
        <taxon>Agaricomycetes</taxon>
        <taxon>Agaricomycetidae</taxon>
        <taxon>Boletales</taxon>
        <taxon>Boletineae</taxon>
        <taxon>Boletaceae</taxon>
        <taxon>Boletoideae</taxon>
        <taxon>Boletus</taxon>
    </lineage>
</organism>
<dbReference type="OrthoDB" id="2647171at2759"/>
<comment type="caution">
    <text evidence="2">The sequence shown here is derived from an EMBL/GenBank/DDBJ whole genome shotgun (WGS) entry which is preliminary data.</text>
</comment>
<gene>
    <name evidence="2" type="ORF">JVT61DRAFT_15315</name>
</gene>
<proteinExistence type="predicted"/>
<sequence length="436" mass="48610">MFYSRLLIAAVLAAAHIRLVTSFQLGSDYDKYKTTNLYNCTGHVPVSNVTVLNAFDTLPQVEGFHGWEQWSLFLHGTFPILLRWSQGDPSRSMHSPAKFDVLIVDVNGTNIQGTVTGNLSYTNSEHFKRIAIRDNSLTWDSHALWYNVSVNIHGYELRLDSFAATHDAFHPNVAFHNGLLDRSGGWFGSVPLLRGHASGSLHTPMKQNITLNGLSVMRHIFSENPQHSSVTKYSGGTVWGYSTDFYDSHVFYKTETINGTVHEAAFLGRALPISGQRDMFSSAWATYAVTDDPDAYHLSIDSETREINASFSGCSNTSNTPYLFNFSVSTLLGEFTDHALSTARQLLRLTPWSKMVHLPEFSKNIRRQGGTVVRAMLNFYDVTAPDSILGCIYATTPGHVNCIVLLLYKQSRRQTGANEKEVNILKGTTTMTHVPE</sequence>
<keyword evidence="1" id="KW-0732">Signal</keyword>
<protein>
    <submittedName>
        <fullName evidence="2">Uncharacterized protein</fullName>
    </submittedName>
</protein>
<dbReference type="AlphaFoldDB" id="A0A8I2YUB5"/>
<keyword evidence="3" id="KW-1185">Reference proteome</keyword>
<feature type="chain" id="PRO_5034427294" evidence="1">
    <location>
        <begin position="23"/>
        <end position="436"/>
    </location>
</feature>
<evidence type="ECO:0000313" key="3">
    <source>
        <dbReference type="Proteomes" id="UP000683000"/>
    </source>
</evidence>
<name>A0A8I2YUB5_9AGAM</name>